<dbReference type="Pfam" id="PF00226">
    <property type="entry name" value="DnaJ"/>
    <property type="match status" value="1"/>
</dbReference>
<organism evidence="4 5">
    <name type="scientific">Erythranthe guttata</name>
    <name type="common">Yellow monkey flower</name>
    <name type="synonym">Mimulus guttatus</name>
    <dbReference type="NCBI Taxonomy" id="4155"/>
    <lineage>
        <taxon>Eukaryota</taxon>
        <taxon>Viridiplantae</taxon>
        <taxon>Streptophyta</taxon>
        <taxon>Embryophyta</taxon>
        <taxon>Tracheophyta</taxon>
        <taxon>Spermatophyta</taxon>
        <taxon>Magnoliopsida</taxon>
        <taxon>eudicotyledons</taxon>
        <taxon>Gunneridae</taxon>
        <taxon>Pentapetalae</taxon>
        <taxon>asterids</taxon>
        <taxon>lamiids</taxon>
        <taxon>Lamiales</taxon>
        <taxon>Phrymaceae</taxon>
        <taxon>Erythranthe</taxon>
    </lineage>
</organism>
<dbReference type="Proteomes" id="UP000030748">
    <property type="component" value="Unassembled WGS sequence"/>
</dbReference>
<dbReference type="CDD" id="cd06257">
    <property type="entry name" value="DnaJ"/>
    <property type="match status" value="1"/>
</dbReference>
<evidence type="ECO:0000256" key="1">
    <source>
        <dbReference type="ARBA" id="ARBA00023186"/>
    </source>
</evidence>
<dbReference type="PANTHER" id="PTHR24078:SF524">
    <property type="entry name" value="DNAJ HEAT SHOCK FAMILY PROTEIN"/>
    <property type="match status" value="1"/>
</dbReference>
<protein>
    <recommendedName>
        <fullName evidence="3">J domain-containing protein</fullName>
    </recommendedName>
</protein>
<dbReference type="PhylomeDB" id="A0A022S196"/>
<dbReference type="STRING" id="4155.A0A022S196"/>
<keyword evidence="1" id="KW-0143">Chaperone</keyword>
<dbReference type="InterPro" id="IPR051339">
    <property type="entry name" value="DnaJ_subfamily_B"/>
</dbReference>
<feature type="compositionally biased region" description="Gly residues" evidence="2">
    <location>
        <begin position="88"/>
        <end position="104"/>
    </location>
</feature>
<feature type="domain" description="J" evidence="3">
    <location>
        <begin position="4"/>
        <end position="78"/>
    </location>
</feature>
<dbReference type="EMBL" id="KI630177">
    <property type="protein sequence ID" value="EYU45698.1"/>
    <property type="molecule type" value="Genomic_DNA"/>
</dbReference>
<reference evidence="4 5" key="1">
    <citation type="journal article" date="2013" name="Proc. Natl. Acad. Sci. U.S.A.">
        <title>Fine-scale variation in meiotic recombination in Mimulus inferred from population shotgun sequencing.</title>
        <authorList>
            <person name="Hellsten U."/>
            <person name="Wright K.M."/>
            <person name="Jenkins J."/>
            <person name="Shu S."/>
            <person name="Yuan Y."/>
            <person name="Wessler S.R."/>
            <person name="Schmutz J."/>
            <person name="Willis J.H."/>
            <person name="Rokhsar D.S."/>
        </authorList>
    </citation>
    <scope>NUCLEOTIDE SEQUENCE [LARGE SCALE GENOMIC DNA]</scope>
    <source>
        <strain evidence="5">cv. DUN x IM62</strain>
    </source>
</reference>
<feature type="region of interest" description="Disordered" evidence="2">
    <location>
        <begin position="62"/>
        <end position="113"/>
    </location>
</feature>
<dbReference type="GO" id="GO:0051082">
    <property type="term" value="F:unfolded protein binding"/>
    <property type="evidence" value="ECO:0000318"/>
    <property type="project" value="GO_Central"/>
</dbReference>
<name>A0A022S196_ERYGU</name>
<sequence>MGNDYYNILTANRNASDEDLKKAYRRLAMIWHPDKNHPKPNFPIHPRNGHQIFAQIFWGSNNRNPPGKTGRNRHNGALKKGDFRGLTMNGGGTKKFSGGGGGGQKRSRKGTLGENPLLCSLEEMYAGSTPKKKLSREGNDSPGDGYRLLDLKFPLNFFPLKSNLPIFWEKYLLEFLSGFSIEELLNCRNQRHRAASHMN</sequence>
<dbReference type="GO" id="GO:0051087">
    <property type="term" value="F:protein-folding chaperone binding"/>
    <property type="evidence" value="ECO:0000318"/>
    <property type="project" value="GO_Central"/>
</dbReference>
<evidence type="ECO:0000313" key="4">
    <source>
        <dbReference type="EMBL" id="EYU45698.1"/>
    </source>
</evidence>
<evidence type="ECO:0000313" key="5">
    <source>
        <dbReference type="Proteomes" id="UP000030748"/>
    </source>
</evidence>
<accession>A0A022S196</accession>
<dbReference type="Gene3D" id="1.10.287.110">
    <property type="entry name" value="DnaJ domain"/>
    <property type="match status" value="1"/>
</dbReference>
<dbReference type="GO" id="GO:0005829">
    <property type="term" value="C:cytosol"/>
    <property type="evidence" value="ECO:0000318"/>
    <property type="project" value="GO_Central"/>
</dbReference>
<gene>
    <name evidence="4" type="ORF">MIMGU_mgv11b022915mg</name>
</gene>
<proteinExistence type="predicted"/>
<dbReference type="InterPro" id="IPR036869">
    <property type="entry name" value="J_dom_sf"/>
</dbReference>
<dbReference type="PROSITE" id="PS50076">
    <property type="entry name" value="DNAJ_2"/>
    <property type="match status" value="1"/>
</dbReference>
<evidence type="ECO:0000256" key="2">
    <source>
        <dbReference type="SAM" id="MobiDB-lite"/>
    </source>
</evidence>
<dbReference type="PANTHER" id="PTHR24078">
    <property type="entry name" value="DNAJ HOMOLOG SUBFAMILY C MEMBER"/>
    <property type="match status" value="1"/>
</dbReference>
<dbReference type="SUPFAM" id="SSF46565">
    <property type="entry name" value="Chaperone J-domain"/>
    <property type="match status" value="1"/>
</dbReference>
<dbReference type="InterPro" id="IPR001623">
    <property type="entry name" value="DnaJ_domain"/>
</dbReference>
<dbReference type="SMART" id="SM00271">
    <property type="entry name" value="DnaJ"/>
    <property type="match status" value="1"/>
</dbReference>
<dbReference type="eggNOG" id="KOG0714">
    <property type="taxonomic scope" value="Eukaryota"/>
</dbReference>
<dbReference type="PRINTS" id="PR00625">
    <property type="entry name" value="JDOMAIN"/>
</dbReference>
<dbReference type="AlphaFoldDB" id="A0A022S196"/>
<keyword evidence="5" id="KW-1185">Reference proteome</keyword>
<evidence type="ECO:0000259" key="3">
    <source>
        <dbReference type="PROSITE" id="PS50076"/>
    </source>
</evidence>